<proteinExistence type="predicted"/>
<dbReference type="KEGG" id="dmm:dnm_038530"/>
<gene>
    <name evidence="1" type="ORF">dnm_038530</name>
</gene>
<protein>
    <submittedName>
        <fullName evidence="1">Uncharacterized protein</fullName>
    </submittedName>
</protein>
<dbReference type="AlphaFoldDB" id="A0A975BLT6"/>
<evidence type="ECO:0000313" key="2">
    <source>
        <dbReference type="Proteomes" id="UP000663722"/>
    </source>
</evidence>
<accession>A0A975BLT6</accession>
<reference evidence="1" key="1">
    <citation type="journal article" date="2021" name="Microb. Physiol.">
        <title>Proteogenomic Insights into the Physiology of Marine, Sulfate-Reducing, Filamentous Desulfonema limicola and Desulfonema magnum.</title>
        <authorList>
            <person name="Schnaars V."/>
            <person name="Wohlbrand L."/>
            <person name="Scheve S."/>
            <person name="Hinrichs C."/>
            <person name="Reinhardt R."/>
            <person name="Rabus R."/>
        </authorList>
    </citation>
    <scope>NUCLEOTIDE SEQUENCE</scope>
    <source>
        <strain evidence="1">4be13</strain>
    </source>
</reference>
<dbReference type="EMBL" id="CP061800">
    <property type="protein sequence ID" value="QTA87816.1"/>
    <property type="molecule type" value="Genomic_DNA"/>
</dbReference>
<sequence>MPAWHDSDGIGREQEQEQEQVKVRFYACKNFLYISFSVNSGETRLFPSEAADRSWKKAGFLPLTNIENLWSGTYLYG</sequence>
<name>A0A975BLT6_9BACT</name>
<keyword evidence="2" id="KW-1185">Reference proteome</keyword>
<evidence type="ECO:0000313" key="1">
    <source>
        <dbReference type="EMBL" id="QTA87816.1"/>
    </source>
</evidence>
<organism evidence="1 2">
    <name type="scientific">Desulfonema magnum</name>
    <dbReference type="NCBI Taxonomy" id="45655"/>
    <lineage>
        <taxon>Bacteria</taxon>
        <taxon>Pseudomonadati</taxon>
        <taxon>Thermodesulfobacteriota</taxon>
        <taxon>Desulfobacteria</taxon>
        <taxon>Desulfobacterales</taxon>
        <taxon>Desulfococcaceae</taxon>
        <taxon>Desulfonema</taxon>
    </lineage>
</organism>
<dbReference type="Proteomes" id="UP000663722">
    <property type="component" value="Chromosome"/>
</dbReference>